<organism evidence="1">
    <name type="scientific">marine sediment metagenome</name>
    <dbReference type="NCBI Taxonomy" id="412755"/>
    <lineage>
        <taxon>unclassified sequences</taxon>
        <taxon>metagenomes</taxon>
        <taxon>ecological metagenomes</taxon>
    </lineage>
</organism>
<accession>A0A0F8Z0I3</accession>
<gene>
    <name evidence="1" type="ORF">LCGC14_2755970</name>
</gene>
<dbReference type="AlphaFoldDB" id="A0A0F8Z0I3"/>
<protein>
    <submittedName>
        <fullName evidence="1">Uncharacterized protein</fullName>
    </submittedName>
</protein>
<comment type="caution">
    <text evidence="1">The sequence shown here is derived from an EMBL/GenBank/DDBJ whole genome shotgun (WGS) entry which is preliminary data.</text>
</comment>
<proteinExistence type="predicted"/>
<reference evidence="1" key="1">
    <citation type="journal article" date="2015" name="Nature">
        <title>Complex archaea that bridge the gap between prokaryotes and eukaryotes.</title>
        <authorList>
            <person name="Spang A."/>
            <person name="Saw J.H."/>
            <person name="Jorgensen S.L."/>
            <person name="Zaremba-Niedzwiedzka K."/>
            <person name="Martijn J."/>
            <person name="Lind A.E."/>
            <person name="van Eijk R."/>
            <person name="Schleper C."/>
            <person name="Guy L."/>
            <person name="Ettema T.J."/>
        </authorList>
    </citation>
    <scope>NUCLEOTIDE SEQUENCE</scope>
</reference>
<sequence>MKKYKTGSYHSHVWQHFKLRWSRRDDNQSVYGEHYSVWSGGYKLENIREVKKVICGPKKAALQYTKEIRRFLRSEGFDSSLEKLKSYIDGMLSSAMEEE</sequence>
<evidence type="ECO:0000313" key="1">
    <source>
        <dbReference type="EMBL" id="KKK87163.1"/>
    </source>
</evidence>
<name>A0A0F8Z0I3_9ZZZZ</name>
<dbReference type="EMBL" id="LAZR01050526">
    <property type="protein sequence ID" value="KKK87163.1"/>
    <property type="molecule type" value="Genomic_DNA"/>
</dbReference>